<dbReference type="EMBL" id="GL349441">
    <property type="protein sequence ID" value="KNC56270.1"/>
    <property type="molecule type" value="Genomic_DNA"/>
</dbReference>
<dbReference type="AlphaFoldDB" id="A0A0L0DVL6"/>
<dbReference type="InterPro" id="IPR001562">
    <property type="entry name" value="Znf_Btk_motif"/>
</dbReference>
<keyword evidence="5" id="KW-1185">Reference proteome</keyword>
<proteinExistence type="predicted"/>
<protein>
    <recommendedName>
        <fullName evidence="3">SANT and BTB domain-containing protein</fullName>
    </recommendedName>
</protein>
<evidence type="ECO:0000256" key="1">
    <source>
        <dbReference type="PROSITE-ProRule" id="PRU00432"/>
    </source>
</evidence>
<keyword evidence="1" id="KW-0862">Zinc</keyword>
<gene>
    <name evidence="4" type="ORF">AMSG_02239</name>
</gene>
<dbReference type="GeneID" id="25561928"/>
<sequence length="405" mass="43493">MAYFGPLLDEYAINDDEDHVAITVHCDARVFRFLIDYVAARDADPNYEPPLSLKNVVSIVVSAAFLGIPPLVHACAHFMAARLDAVLRLPLDLSCLSDTVVASIEPLVPVAVLVSLADPRDVLLPRLLRMRLERELADPCGMLAAAFRCTVCKRVVVPALGDHCADADVGLSEHGELVRGHVRDTAPMPWRPLLKALFAAWRSWPRIYWALYALVHALPCAACDSMFALASLTTCAFHPVAFNSVVYPCCGASSQLARGCASRAHAPAPTSRRDADKLAVLESRSVALAADADLVVSLIASPESLRAAGSRLSSLDAAALSEDRSGSDDSDDSVSDCSNDQPTGATTAPPSRGGYVPRLVTKRAKKMAYGDLVHDSEWRSYLQSDRDAHAYAMLASRVNSVTSAV</sequence>
<evidence type="ECO:0000313" key="4">
    <source>
        <dbReference type="EMBL" id="KNC56270.1"/>
    </source>
</evidence>
<keyword evidence="1" id="KW-0479">Metal-binding</keyword>
<dbReference type="PANTHER" id="PTHR20946">
    <property type="entry name" value="SANT AND BTB DOMAIN REGULATOR OF CLASS SWITCH RECOMBINATION"/>
    <property type="match status" value="1"/>
</dbReference>
<dbReference type="Pfam" id="PF11822">
    <property type="entry name" value="BTB_SANBR"/>
    <property type="match status" value="1"/>
</dbReference>
<dbReference type="GO" id="GO:0035556">
    <property type="term" value="P:intracellular signal transduction"/>
    <property type="evidence" value="ECO:0007669"/>
    <property type="project" value="InterPro"/>
</dbReference>
<accession>A0A0L0DVL6</accession>
<organism evidence="4 5">
    <name type="scientific">Thecamonas trahens ATCC 50062</name>
    <dbReference type="NCBI Taxonomy" id="461836"/>
    <lineage>
        <taxon>Eukaryota</taxon>
        <taxon>Apusozoa</taxon>
        <taxon>Apusomonadida</taxon>
        <taxon>Apusomonadidae</taxon>
        <taxon>Thecamonas</taxon>
    </lineage>
</organism>
<dbReference type="InterPro" id="IPR021777">
    <property type="entry name" value="SANBR_BTB"/>
</dbReference>
<dbReference type="OrthoDB" id="550012at2759"/>
<dbReference type="InterPro" id="IPR045902">
    <property type="entry name" value="SANBR-like"/>
</dbReference>
<feature type="region of interest" description="Disordered" evidence="2">
    <location>
        <begin position="320"/>
        <end position="357"/>
    </location>
</feature>
<name>A0A0L0DVL6_THETB</name>
<feature type="domain" description="SANT and BTB" evidence="3">
    <location>
        <begin position="1"/>
        <end position="75"/>
    </location>
</feature>
<evidence type="ECO:0000313" key="5">
    <source>
        <dbReference type="Proteomes" id="UP000054408"/>
    </source>
</evidence>
<dbReference type="eggNOG" id="ENOG502QRE4">
    <property type="taxonomic scope" value="Eukaryota"/>
</dbReference>
<dbReference type="GO" id="GO:0008270">
    <property type="term" value="F:zinc ion binding"/>
    <property type="evidence" value="ECO:0007669"/>
    <property type="project" value="UniProtKB-KW"/>
</dbReference>
<reference evidence="4 5" key="1">
    <citation type="submission" date="2010-05" db="EMBL/GenBank/DDBJ databases">
        <title>The Genome Sequence of Thecamonas trahens ATCC 50062.</title>
        <authorList>
            <consortium name="The Broad Institute Genome Sequencing Platform"/>
            <person name="Russ C."/>
            <person name="Cuomo C."/>
            <person name="Shea T."/>
            <person name="Young S.K."/>
            <person name="Zeng Q."/>
            <person name="Koehrsen M."/>
            <person name="Haas B."/>
            <person name="Borodovsky M."/>
            <person name="Guigo R."/>
            <person name="Alvarado L."/>
            <person name="Berlin A."/>
            <person name="Bochicchio J."/>
            <person name="Borenstein D."/>
            <person name="Chapman S."/>
            <person name="Chen Z."/>
            <person name="Freedman E."/>
            <person name="Gellesch M."/>
            <person name="Goldberg J."/>
            <person name="Griggs A."/>
            <person name="Gujja S."/>
            <person name="Heilman E."/>
            <person name="Heiman D."/>
            <person name="Hepburn T."/>
            <person name="Howarth C."/>
            <person name="Jen D."/>
            <person name="Larson L."/>
            <person name="Mehta T."/>
            <person name="Park D."/>
            <person name="Pearson M."/>
            <person name="Roberts A."/>
            <person name="Saif S."/>
            <person name="Shenoy N."/>
            <person name="Sisk P."/>
            <person name="Stolte C."/>
            <person name="Sykes S."/>
            <person name="Thomson T."/>
            <person name="Walk T."/>
            <person name="White J."/>
            <person name="Yandava C."/>
            <person name="Burger G."/>
            <person name="Gray M.W."/>
            <person name="Holland P.W.H."/>
            <person name="King N."/>
            <person name="Lang F.B.F."/>
            <person name="Roger A.J."/>
            <person name="Ruiz-Trillo I."/>
            <person name="Lander E."/>
            <person name="Nusbaum C."/>
        </authorList>
    </citation>
    <scope>NUCLEOTIDE SEQUENCE [LARGE SCALE GENOMIC DNA]</scope>
    <source>
        <strain evidence="4 5">ATCC 50062</strain>
    </source>
</reference>
<dbReference type="Proteomes" id="UP000054408">
    <property type="component" value="Unassembled WGS sequence"/>
</dbReference>
<evidence type="ECO:0000256" key="2">
    <source>
        <dbReference type="SAM" id="MobiDB-lite"/>
    </source>
</evidence>
<keyword evidence="1" id="KW-0863">Zinc-finger</keyword>
<dbReference type="RefSeq" id="XP_013760789.1">
    <property type="nucleotide sequence ID" value="XM_013905335.1"/>
</dbReference>
<dbReference type="PANTHER" id="PTHR20946:SF0">
    <property type="entry name" value="SANT AND BTB DOMAIN REGULATOR OF CLASS SWITCH RECOMBINATION"/>
    <property type="match status" value="1"/>
</dbReference>
<dbReference type="PROSITE" id="PS51113">
    <property type="entry name" value="ZF_BTK"/>
    <property type="match status" value="1"/>
</dbReference>
<evidence type="ECO:0000259" key="3">
    <source>
        <dbReference type="Pfam" id="PF11822"/>
    </source>
</evidence>